<reference evidence="1 2" key="1">
    <citation type="journal article" date="2011" name="PLoS Pathog.">
        <title>Dynamic evolution of pathogenicity revealed by sequencing and comparative genomics of 19 Pseudomonas syringae isolates.</title>
        <authorList>
            <person name="Baltrus D.A."/>
            <person name="Nishimura M.T."/>
            <person name="Romanchuk A."/>
            <person name="Chang J.H."/>
            <person name="Mukhtar M.S."/>
            <person name="Cherkis K."/>
            <person name="Roach J."/>
            <person name="Grant S.R."/>
            <person name="Jones C.D."/>
            <person name="Dangl J.L."/>
        </authorList>
    </citation>
    <scope>NUCLEOTIDE SEQUENCE [LARGE SCALE GENOMIC DNA]</scope>
    <source>
        <strain evidence="2">race 4</strain>
    </source>
</reference>
<evidence type="ECO:0000313" key="2">
    <source>
        <dbReference type="Proteomes" id="UP000005466"/>
    </source>
</evidence>
<comment type="caution">
    <text evidence="1">The sequence shown here is derived from an EMBL/GenBank/DDBJ whole genome shotgun (WGS) entry which is preliminary data.</text>
</comment>
<dbReference type="Proteomes" id="UP000005466">
    <property type="component" value="Unassembled WGS sequence"/>
</dbReference>
<dbReference type="HOGENOM" id="CLU_3073503_0_0_6"/>
<organism evidence="1 2">
    <name type="scientific">Pseudomonas savastanoi pv. glycinea str. race 4</name>
    <dbReference type="NCBI Taxonomy" id="875330"/>
    <lineage>
        <taxon>Bacteria</taxon>
        <taxon>Pseudomonadati</taxon>
        <taxon>Pseudomonadota</taxon>
        <taxon>Gammaproteobacteria</taxon>
        <taxon>Pseudomonadales</taxon>
        <taxon>Pseudomonadaceae</taxon>
        <taxon>Pseudomonas</taxon>
    </lineage>
</organism>
<gene>
    <name evidence="1" type="ORF">Pgy4_37831</name>
</gene>
<dbReference type="EMBL" id="ADWY01003093">
    <property type="protein sequence ID" value="EGH18735.1"/>
    <property type="molecule type" value="Genomic_DNA"/>
</dbReference>
<protein>
    <submittedName>
        <fullName evidence="1">Uncharacterized protein</fullName>
    </submittedName>
</protein>
<name>F3CHJ3_PSESG</name>
<dbReference type="AlphaFoldDB" id="F3CHJ3"/>
<sequence length="53" mass="6247">TTRCTTTQRRAENWTQRPLSVQQWTQIQALLRIQLPNDALTIKKLRLTDFPVP</sequence>
<feature type="non-terminal residue" evidence="1">
    <location>
        <position position="1"/>
    </location>
</feature>
<evidence type="ECO:0000313" key="1">
    <source>
        <dbReference type="EMBL" id="EGH18735.1"/>
    </source>
</evidence>
<feature type="non-terminal residue" evidence="1">
    <location>
        <position position="53"/>
    </location>
</feature>
<proteinExistence type="predicted"/>
<accession>F3CHJ3</accession>